<gene>
    <name evidence="10" type="primary">cobA-1</name>
    <name evidence="10" type="ORF">GCM10007907_00580</name>
</gene>
<feature type="domain" description="Tetrapyrrole methylase" evidence="9">
    <location>
        <begin position="4"/>
        <end position="213"/>
    </location>
</feature>
<evidence type="ECO:0000256" key="8">
    <source>
        <dbReference type="RuleBase" id="RU003960"/>
    </source>
</evidence>
<sequence>MAGKVHLIGAGPGAADLITVRGMRLLQQADAVLYDALVQPEMLDYCPQAVLIPVGKRCNKASTAQRFINKMLLDAAHKYQRVVRLKGGDPMLFGRAQEELQALAQAGIACEVVPGITAALAASADAGVSLTSRGQARNVLFATARVGEGEAGSDWVRPVLAADTTVLYMGVKQAAEIAAALLAGGMRPDTPLLIVENASLPNAREWAMSLAELPQAAGWELAGPAILLVGEVYRAKQALADGLPLQRLG</sequence>
<protein>
    <recommendedName>
        <fullName evidence="2">uroporphyrinogen-III C-methyltransferase</fullName>
        <ecNumber evidence="2">2.1.1.107</ecNumber>
    </recommendedName>
</protein>
<keyword evidence="5" id="KW-0949">S-adenosyl-L-methionine</keyword>
<dbReference type="PANTHER" id="PTHR45790">
    <property type="entry name" value="SIROHEME SYNTHASE-RELATED"/>
    <property type="match status" value="1"/>
</dbReference>
<evidence type="ECO:0000313" key="11">
    <source>
        <dbReference type="Proteomes" id="UP001156706"/>
    </source>
</evidence>
<dbReference type="Proteomes" id="UP001156706">
    <property type="component" value="Unassembled WGS sequence"/>
</dbReference>
<name>A0ABQ5YB74_9NEIS</name>
<evidence type="ECO:0000256" key="7">
    <source>
        <dbReference type="ARBA" id="ARBA00025705"/>
    </source>
</evidence>
<dbReference type="Gene3D" id="3.40.1010.10">
    <property type="entry name" value="Cobalt-precorrin-4 Transmethylase, Domain 1"/>
    <property type="match status" value="1"/>
</dbReference>
<evidence type="ECO:0000256" key="6">
    <source>
        <dbReference type="ARBA" id="ARBA00023244"/>
    </source>
</evidence>
<evidence type="ECO:0000256" key="5">
    <source>
        <dbReference type="ARBA" id="ARBA00022691"/>
    </source>
</evidence>
<dbReference type="CDD" id="cd11642">
    <property type="entry name" value="SUMT"/>
    <property type="match status" value="1"/>
</dbReference>
<proteinExistence type="inferred from homology"/>
<accession>A0ABQ5YB74</accession>
<evidence type="ECO:0000313" key="10">
    <source>
        <dbReference type="EMBL" id="GLR11268.1"/>
    </source>
</evidence>
<dbReference type="InterPro" id="IPR003043">
    <property type="entry name" value="Uropor_MeTrfase_CS"/>
</dbReference>
<dbReference type="Gene3D" id="3.30.950.10">
    <property type="entry name" value="Methyltransferase, Cobalt-precorrin-4 Transmethylase, Domain 2"/>
    <property type="match status" value="1"/>
</dbReference>
<dbReference type="PROSITE" id="PS00840">
    <property type="entry name" value="SUMT_2"/>
    <property type="match status" value="1"/>
</dbReference>
<dbReference type="EC" id="2.1.1.107" evidence="2"/>
<dbReference type="RefSeq" id="WP_284194432.1">
    <property type="nucleotide sequence ID" value="NZ_BSOG01000001.1"/>
</dbReference>
<evidence type="ECO:0000259" key="9">
    <source>
        <dbReference type="Pfam" id="PF00590"/>
    </source>
</evidence>
<dbReference type="EMBL" id="BSOG01000001">
    <property type="protein sequence ID" value="GLR11268.1"/>
    <property type="molecule type" value="Genomic_DNA"/>
</dbReference>
<evidence type="ECO:0000256" key="4">
    <source>
        <dbReference type="ARBA" id="ARBA00022679"/>
    </source>
</evidence>
<evidence type="ECO:0000256" key="2">
    <source>
        <dbReference type="ARBA" id="ARBA00012162"/>
    </source>
</evidence>
<comment type="pathway">
    <text evidence="7">Porphyrin-containing compound metabolism; siroheme biosynthesis; precorrin-2 from uroporphyrinogen III: step 1/1.</text>
</comment>
<keyword evidence="4 8" id="KW-0808">Transferase</keyword>
<keyword evidence="11" id="KW-1185">Reference proteome</keyword>
<keyword evidence="3 8" id="KW-0489">Methyltransferase</keyword>
<dbReference type="InterPro" id="IPR006366">
    <property type="entry name" value="CobA/CysG_C"/>
</dbReference>
<dbReference type="NCBIfam" id="NF004790">
    <property type="entry name" value="PRK06136.1"/>
    <property type="match status" value="1"/>
</dbReference>
<evidence type="ECO:0000256" key="3">
    <source>
        <dbReference type="ARBA" id="ARBA00022603"/>
    </source>
</evidence>
<organism evidence="10 11">
    <name type="scientific">Chitinimonas prasina</name>
    <dbReference type="NCBI Taxonomy" id="1434937"/>
    <lineage>
        <taxon>Bacteria</taxon>
        <taxon>Pseudomonadati</taxon>
        <taxon>Pseudomonadota</taxon>
        <taxon>Betaproteobacteria</taxon>
        <taxon>Neisseriales</taxon>
        <taxon>Chitinibacteraceae</taxon>
        <taxon>Chitinimonas</taxon>
    </lineage>
</organism>
<keyword evidence="6" id="KW-0627">Porphyrin biosynthesis</keyword>
<dbReference type="SUPFAM" id="SSF53790">
    <property type="entry name" value="Tetrapyrrole methylase"/>
    <property type="match status" value="1"/>
</dbReference>
<reference evidence="11" key="1">
    <citation type="journal article" date="2019" name="Int. J. Syst. Evol. Microbiol.">
        <title>The Global Catalogue of Microorganisms (GCM) 10K type strain sequencing project: providing services to taxonomists for standard genome sequencing and annotation.</title>
        <authorList>
            <consortium name="The Broad Institute Genomics Platform"/>
            <consortium name="The Broad Institute Genome Sequencing Center for Infectious Disease"/>
            <person name="Wu L."/>
            <person name="Ma J."/>
        </authorList>
    </citation>
    <scope>NUCLEOTIDE SEQUENCE [LARGE SCALE GENOMIC DNA]</scope>
    <source>
        <strain evidence="11">NBRC 110044</strain>
    </source>
</reference>
<dbReference type="PANTHER" id="PTHR45790:SF3">
    <property type="entry name" value="S-ADENOSYL-L-METHIONINE-DEPENDENT UROPORPHYRINOGEN III METHYLTRANSFERASE, CHLOROPLASTIC"/>
    <property type="match status" value="1"/>
</dbReference>
<dbReference type="InterPro" id="IPR014776">
    <property type="entry name" value="4pyrrole_Mease_sub2"/>
</dbReference>
<dbReference type="InterPro" id="IPR035996">
    <property type="entry name" value="4pyrrol_Methylase_sf"/>
</dbReference>
<dbReference type="PROSITE" id="PS00839">
    <property type="entry name" value="SUMT_1"/>
    <property type="match status" value="1"/>
</dbReference>
<dbReference type="InterPro" id="IPR000878">
    <property type="entry name" value="4pyrrol_Mease"/>
</dbReference>
<dbReference type="NCBIfam" id="TIGR01469">
    <property type="entry name" value="cobA_cysG_Cterm"/>
    <property type="match status" value="1"/>
</dbReference>
<evidence type="ECO:0000256" key="1">
    <source>
        <dbReference type="ARBA" id="ARBA00005879"/>
    </source>
</evidence>
<comment type="similarity">
    <text evidence="1 8">Belongs to the precorrin methyltransferase family.</text>
</comment>
<dbReference type="Pfam" id="PF00590">
    <property type="entry name" value="TP_methylase"/>
    <property type="match status" value="1"/>
</dbReference>
<comment type="caution">
    <text evidence="10">The sequence shown here is derived from an EMBL/GenBank/DDBJ whole genome shotgun (WGS) entry which is preliminary data.</text>
</comment>
<dbReference type="InterPro" id="IPR050161">
    <property type="entry name" value="Siro_Cobalamin_biosynth"/>
</dbReference>
<dbReference type="InterPro" id="IPR014777">
    <property type="entry name" value="4pyrrole_Mease_sub1"/>
</dbReference>